<dbReference type="GeneID" id="54291230"/>
<proteinExistence type="predicted"/>
<evidence type="ECO:0000256" key="1">
    <source>
        <dbReference type="SAM" id="MobiDB-lite"/>
    </source>
</evidence>
<gene>
    <name evidence="2" type="ORF">BU24DRAFT_491722</name>
</gene>
<organism evidence="2 3">
    <name type="scientific">Aaosphaeria arxii CBS 175.79</name>
    <dbReference type="NCBI Taxonomy" id="1450172"/>
    <lineage>
        <taxon>Eukaryota</taxon>
        <taxon>Fungi</taxon>
        <taxon>Dikarya</taxon>
        <taxon>Ascomycota</taxon>
        <taxon>Pezizomycotina</taxon>
        <taxon>Dothideomycetes</taxon>
        <taxon>Pleosporomycetidae</taxon>
        <taxon>Pleosporales</taxon>
        <taxon>Pleosporales incertae sedis</taxon>
        <taxon>Aaosphaeria</taxon>
    </lineage>
</organism>
<feature type="compositionally biased region" description="Polar residues" evidence="1">
    <location>
        <begin position="376"/>
        <end position="402"/>
    </location>
</feature>
<name>A0A6A5XQP0_9PLEO</name>
<dbReference type="AlphaFoldDB" id="A0A6A5XQP0"/>
<feature type="region of interest" description="Disordered" evidence="1">
    <location>
        <begin position="286"/>
        <end position="573"/>
    </location>
</feature>
<feature type="compositionally biased region" description="Low complexity" evidence="1">
    <location>
        <begin position="424"/>
        <end position="443"/>
    </location>
</feature>
<keyword evidence="3" id="KW-1185">Reference proteome</keyword>
<sequence length="573" mass="60629">MDKVISERPNSNGKIRPVDAGVQIENRKTEVATPLPADQVVIGLLPATESSTESTPPIAQGNQVALDDKNMTATPPALNNPAPLPAQIAGEVIDPAPDTESSSESSVPLLNEITAVPAVHTQNVETIDLTISSDEIFPNANQHMDFQPQPDKIDTASPETEIVIKSSQNAIESTQSLTQIPIVTVVSSSPTEELVNRKRKYTTSPNDSSTVNEAMESITKKPRLSPPSSPIQCTVNQPTNLTPLKAPDLCASTEVQIEEERILCSTHEHDSDSIDGVYSVVSSGGPDIHVDGNAADVNGTSDQHHDGESVDDFYSVTSSHGPGINVDGISVDITGTSGQQHEPPPSPQAHDVPSFPDHDSQAEVEVVDLTVPDGQQIASSSSQEIHNGQSSPKPDVQAQEQSSNKEKPLEPQAQSSSTQEPLEPQTTSQSSLPSQVPTTTTPPAEHPSISPAISQAPTKPTPTVENPQPSPTTTDIPAPNPPDTAPKKRPQPKKKPKAKAKPKAKPKPKPNPPPKTVEDGNDNDDGGDGGNKEPKTTKKKKQGTKRKADTTPLDTSPVAKRTRSRTKASGVGL</sequence>
<evidence type="ECO:0000313" key="3">
    <source>
        <dbReference type="Proteomes" id="UP000799778"/>
    </source>
</evidence>
<protein>
    <submittedName>
        <fullName evidence="2">Uncharacterized protein</fullName>
    </submittedName>
</protein>
<feature type="compositionally biased region" description="Polar residues" evidence="1">
    <location>
        <begin position="451"/>
        <end position="475"/>
    </location>
</feature>
<accession>A0A6A5XQP0</accession>
<feature type="compositionally biased region" description="Basic residues" evidence="1">
    <location>
        <begin position="487"/>
        <end position="508"/>
    </location>
</feature>
<dbReference type="RefSeq" id="XP_033383821.1">
    <property type="nucleotide sequence ID" value="XM_033533833.1"/>
</dbReference>
<evidence type="ECO:0000313" key="2">
    <source>
        <dbReference type="EMBL" id="KAF2015482.1"/>
    </source>
</evidence>
<reference evidence="2" key="1">
    <citation type="journal article" date="2020" name="Stud. Mycol.">
        <title>101 Dothideomycetes genomes: a test case for predicting lifestyles and emergence of pathogens.</title>
        <authorList>
            <person name="Haridas S."/>
            <person name="Albert R."/>
            <person name="Binder M."/>
            <person name="Bloem J."/>
            <person name="Labutti K."/>
            <person name="Salamov A."/>
            <person name="Andreopoulos B."/>
            <person name="Baker S."/>
            <person name="Barry K."/>
            <person name="Bills G."/>
            <person name="Bluhm B."/>
            <person name="Cannon C."/>
            <person name="Castanera R."/>
            <person name="Culley D."/>
            <person name="Daum C."/>
            <person name="Ezra D."/>
            <person name="Gonzalez J."/>
            <person name="Henrissat B."/>
            <person name="Kuo A."/>
            <person name="Liang C."/>
            <person name="Lipzen A."/>
            <person name="Lutzoni F."/>
            <person name="Magnuson J."/>
            <person name="Mondo S."/>
            <person name="Nolan M."/>
            <person name="Ohm R."/>
            <person name="Pangilinan J."/>
            <person name="Park H.-J."/>
            <person name="Ramirez L."/>
            <person name="Alfaro M."/>
            <person name="Sun H."/>
            <person name="Tritt A."/>
            <person name="Yoshinaga Y."/>
            <person name="Zwiers L.-H."/>
            <person name="Turgeon B."/>
            <person name="Goodwin S."/>
            <person name="Spatafora J."/>
            <person name="Crous P."/>
            <person name="Grigoriev I."/>
        </authorList>
    </citation>
    <scope>NUCLEOTIDE SEQUENCE</scope>
    <source>
        <strain evidence="2">CBS 175.79</strain>
    </source>
</reference>
<dbReference type="Proteomes" id="UP000799778">
    <property type="component" value="Unassembled WGS sequence"/>
</dbReference>
<dbReference type="EMBL" id="ML978069">
    <property type="protein sequence ID" value="KAF2015482.1"/>
    <property type="molecule type" value="Genomic_DNA"/>
</dbReference>